<gene>
    <name evidence="2" type="ORF">BZARG_2797</name>
</gene>
<dbReference type="RefSeq" id="WP_008638452.1">
    <property type="nucleotide sequence ID" value="NZ_AFXZ01000042.1"/>
</dbReference>
<accession>G2EFI5</accession>
<keyword evidence="1" id="KW-0812">Transmembrane</keyword>
<keyword evidence="1" id="KW-1133">Transmembrane helix</keyword>
<feature type="transmembrane region" description="Helical" evidence="1">
    <location>
        <begin position="151"/>
        <end position="176"/>
    </location>
</feature>
<dbReference type="Proteomes" id="UP000003730">
    <property type="component" value="Unassembled WGS sequence"/>
</dbReference>
<dbReference type="AlphaFoldDB" id="G2EFI5"/>
<dbReference type="EMBL" id="AFXZ01000042">
    <property type="protein sequence ID" value="EGV42803.1"/>
    <property type="molecule type" value="Genomic_DNA"/>
</dbReference>
<protein>
    <submittedName>
        <fullName evidence="2">Uncharacterized protein</fullName>
    </submittedName>
</protein>
<feature type="transmembrane region" description="Helical" evidence="1">
    <location>
        <begin position="6"/>
        <end position="25"/>
    </location>
</feature>
<reference evidence="2 3" key="1">
    <citation type="journal article" date="2008" name="Int. J. Syst. Evol. Microbiol.">
        <title>Bizionia argentinensis sp. nov., isolated from surface marine water in Antarctica.</title>
        <authorList>
            <person name="Bercovich A."/>
            <person name="Vazquez S.C."/>
            <person name="Yankilevich P."/>
            <person name="Coria S.H."/>
            <person name="Foti M."/>
            <person name="Hernandez E."/>
            <person name="Vidal A."/>
            <person name="Ruberto L."/>
            <person name="Melo C."/>
            <person name="Marenssi S."/>
            <person name="Criscuolo M."/>
            <person name="Memoli M."/>
            <person name="Arguelles M."/>
            <person name="Mac Cormack W.P."/>
        </authorList>
    </citation>
    <scope>NUCLEOTIDE SEQUENCE [LARGE SCALE GENOMIC DNA]</scope>
    <source>
        <strain evidence="2 3">JUB59</strain>
    </source>
</reference>
<sequence>MSKVNFIIYTLIYMTIAVLLTFKIGPDIIKGGKSINTKPFQFTKVEKIDLWYHKVGEYYLNVKIIADSKPIEFQFYTPDKNYNPIANLLKSNYLISGENTFLETIPISFKANQLTFIKKVELLYDKKNSIQYLAINNNVIKGSKPTFRKAFTIFLGYLLTTISGLGLLMLPMGAYYQIKDNIRRGTTIYVPNSLDGIKNFLKLFTNK</sequence>
<evidence type="ECO:0000313" key="2">
    <source>
        <dbReference type="EMBL" id="EGV42803.1"/>
    </source>
</evidence>
<evidence type="ECO:0000313" key="3">
    <source>
        <dbReference type="Proteomes" id="UP000003730"/>
    </source>
</evidence>
<dbReference type="OrthoDB" id="1420342at2"/>
<evidence type="ECO:0000256" key="1">
    <source>
        <dbReference type="SAM" id="Phobius"/>
    </source>
</evidence>
<proteinExistence type="predicted"/>
<organism evidence="2 3">
    <name type="scientific">Bizionia argentinensis JUB59</name>
    <dbReference type="NCBI Taxonomy" id="1046627"/>
    <lineage>
        <taxon>Bacteria</taxon>
        <taxon>Pseudomonadati</taxon>
        <taxon>Bacteroidota</taxon>
        <taxon>Flavobacteriia</taxon>
        <taxon>Flavobacteriales</taxon>
        <taxon>Flavobacteriaceae</taxon>
        <taxon>Bizionia</taxon>
    </lineage>
</organism>
<comment type="caution">
    <text evidence="2">The sequence shown here is derived from an EMBL/GenBank/DDBJ whole genome shotgun (WGS) entry which is preliminary data.</text>
</comment>
<keyword evidence="3" id="KW-1185">Reference proteome</keyword>
<name>G2EFI5_9FLAO</name>
<keyword evidence="1" id="KW-0472">Membrane</keyword>
<dbReference type="STRING" id="1046627.BZARG_2797"/>